<keyword evidence="2" id="KW-0489">Methyltransferase</keyword>
<dbReference type="EC" id="2.1.1.-" evidence="2"/>
<dbReference type="CDD" id="cd02440">
    <property type="entry name" value="AdoMet_MTases"/>
    <property type="match status" value="1"/>
</dbReference>
<dbReference type="Gene3D" id="3.40.50.150">
    <property type="entry name" value="Vaccinia Virus protein VP39"/>
    <property type="match status" value="1"/>
</dbReference>
<dbReference type="GO" id="GO:0008168">
    <property type="term" value="F:methyltransferase activity"/>
    <property type="evidence" value="ECO:0007669"/>
    <property type="project" value="UniProtKB-KW"/>
</dbReference>
<accession>A0ABV4YES9</accession>
<dbReference type="PANTHER" id="PTHR45036">
    <property type="entry name" value="METHYLTRANSFERASE LIKE 7B"/>
    <property type="match status" value="1"/>
</dbReference>
<evidence type="ECO:0000313" key="3">
    <source>
        <dbReference type="Proteomes" id="UP001576776"/>
    </source>
</evidence>
<dbReference type="GO" id="GO:0032259">
    <property type="term" value="P:methylation"/>
    <property type="evidence" value="ECO:0007669"/>
    <property type="project" value="UniProtKB-KW"/>
</dbReference>
<feature type="domain" description="Methyltransferase type 11" evidence="1">
    <location>
        <begin position="79"/>
        <end position="173"/>
    </location>
</feature>
<dbReference type="RefSeq" id="WP_413258182.1">
    <property type="nucleotide sequence ID" value="NZ_JBHFNS010000059.1"/>
</dbReference>
<keyword evidence="3" id="KW-1185">Reference proteome</keyword>
<dbReference type="Proteomes" id="UP001576776">
    <property type="component" value="Unassembled WGS sequence"/>
</dbReference>
<dbReference type="PANTHER" id="PTHR45036:SF1">
    <property type="entry name" value="METHYLTRANSFERASE LIKE 7A"/>
    <property type="match status" value="1"/>
</dbReference>
<dbReference type="InterPro" id="IPR052356">
    <property type="entry name" value="Thiol_S-MT"/>
</dbReference>
<protein>
    <submittedName>
        <fullName evidence="2">Class I SAM-dependent methyltransferase</fullName>
        <ecNumber evidence="2">2.1.1.-</ecNumber>
    </submittedName>
</protein>
<name>A0ABV4YES9_9CYAN</name>
<dbReference type="InterPro" id="IPR029063">
    <property type="entry name" value="SAM-dependent_MTases_sf"/>
</dbReference>
<dbReference type="EMBL" id="JBHFNS010000059">
    <property type="protein sequence ID" value="MFB2936689.1"/>
    <property type="molecule type" value="Genomic_DNA"/>
</dbReference>
<keyword evidence="2" id="KW-0808">Transferase</keyword>
<evidence type="ECO:0000313" key="2">
    <source>
        <dbReference type="EMBL" id="MFB2936689.1"/>
    </source>
</evidence>
<dbReference type="SUPFAM" id="SSF53335">
    <property type="entry name" value="S-adenosyl-L-methionine-dependent methyltransferases"/>
    <property type="match status" value="1"/>
</dbReference>
<dbReference type="InterPro" id="IPR013216">
    <property type="entry name" value="Methyltransf_11"/>
</dbReference>
<proteinExistence type="predicted"/>
<gene>
    <name evidence="2" type="ORF">ACE1B6_15665</name>
</gene>
<organism evidence="2 3">
    <name type="scientific">Floridaenema fluviatile BLCC-F154</name>
    <dbReference type="NCBI Taxonomy" id="3153640"/>
    <lineage>
        <taxon>Bacteria</taxon>
        <taxon>Bacillati</taxon>
        <taxon>Cyanobacteriota</taxon>
        <taxon>Cyanophyceae</taxon>
        <taxon>Oscillatoriophycideae</taxon>
        <taxon>Aerosakkonematales</taxon>
        <taxon>Aerosakkonemataceae</taxon>
        <taxon>Floridanema</taxon>
        <taxon>Floridanema fluviatile</taxon>
    </lineage>
</organism>
<evidence type="ECO:0000259" key="1">
    <source>
        <dbReference type="Pfam" id="PF08241"/>
    </source>
</evidence>
<sequence>MIREWVDYLLEGCQDEVRSLRKYFLMTTKTQSLESKTPDSPTLYKRLFAWLMAHGNAQYEAEIADQKQDLFADLQGKILEIGPGTGPNLSYYPPNINWIGVEPNPFMDYYLRQKAEQLGLDIDIRRGTAENLDVEDRSIDAVVSTLVLCSVDSLAATLQEVLRVLKPGGRFFFLEHVAAPKDTGLRKVQNWVKPLWKTIGDGCHPDRETWVALENAGFERVDYQHFRANVPAIVSPHIIGVATKKQ</sequence>
<comment type="caution">
    <text evidence="2">The sequence shown here is derived from an EMBL/GenBank/DDBJ whole genome shotgun (WGS) entry which is preliminary data.</text>
</comment>
<reference evidence="2 3" key="1">
    <citation type="submission" date="2024-09" db="EMBL/GenBank/DDBJ databases">
        <title>Floridaenema gen nov. (Aerosakkonemataceae, Aerosakkonematales ord. nov., Cyanobacteria) from benthic tropical and subtropical fresh waters, with the description of four new species.</title>
        <authorList>
            <person name="Moretto J.A."/>
            <person name="Berthold D.E."/>
            <person name="Lefler F.W."/>
            <person name="Huang I.-S."/>
            <person name="Laughinghouse H. IV."/>
        </authorList>
    </citation>
    <scope>NUCLEOTIDE SEQUENCE [LARGE SCALE GENOMIC DNA]</scope>
    <source>
        <strain evidence="2 3">BLCC-F154</strain>
    </source>
</reference>
<dbReference type="Pfam" id="PF08241">
    <property type="entry name" value="Methyltransf_11"/>
    <property type="match status" value="1"/>
</dbReference>